<dbReference type="Proteomes" id="UP000445582">
    <property type="component" value="Unassembled WGS sequence"/>
</dbReference>
<dbReference type="EMBL" id="WTYN01000001">
    <property type="protein sequence ID" value="MXO61535.1"/>
    <property type="molecule type" value="Genomic_DNA"/>
</dbReference>
<sequence length="138" mass="14667">MTGFIVLALAGCVSAADEAEPERCGAMECVALGEAQQVGRWDGDLVVTPLQVLEDSRCPTGAQCVWAGRVRLSARLTTGTETIEAELTTERPYRVNGGMLSIGEVVPGETAQGEAVPAARYRFGFLFAPDRMAPPPVR</sequence>
<dbReference type="RefSeq" id="WP_160669989.1">
    <property type="nucleotide sequence ID" value="NZ_WTYN01000001.1"/>
</dbReference>
<accession>A0A844YDB2</accession>
<comment type="caution">
    <text evidence="1">The sequence shown here is derived from an EMBL/GenBank/DDBJ whole genome shotgun (WGS) entry which is preliminary data.</text>
</comment>
<dbReference type="AlphaFoldDB" id="A0A844YDB2"/>
<gene>
    <name evidence="1" type="ORF">GRI48_00775</name>
</gene>
<evidence type="ECO:0000313" key="2">
    <source>
        <dbReference type="Proteomes" id="UP000445582"/>
    </source>
</evidence>
<dbReference type="OrthoDB" id="163809at2"/>
<reference evidence="1 2" key="1">
    <citation type="submission" date="2019-12" db="EMBL/GenBank/DDBJ databases">
        <title>Genomic-based taxomic classification of the family Erythrobacteraceae.</title>
        <authorList>
            <person name="Xu L."/>
        </authorList>
    </citation>
    <scope>NUCLEOTIDE SEQUENCE [LARGE SCALE GENOMIC DNA]</scope>
    <source>
        <strain evidence="1 2">MCCC 1A09965</strain>
    </source>
</reference>
<organism evidence="1 2">
    <name type="scientific">Qipengyuania oceanensis</name>
    <dbReference type="NCBI Taxonomy" id="1463597"/>
    <lineage>
        <taxon>Bacteria</taxon>
        <taxon>Pseudomonadati</taxon>
        <taxon>Pseudomonadota</taxon>
        <taxon>Alphaproteobacteria</taxon>
        <taxon>Sphingomonadales</taxon>
        <taxon>Erythrobacteraceae</taxon>
        <taxon>Qipengyuania</taxon>
    </lineage>
</organism>
<protein>
    <submittedName>
        <fullName evidence="1">Uncharacterized protein</fullName>
    </submittedName>
</protein>
<proteinExistence type="predicted"/>
<evidence type="ECO:0000313" key="1">
    <source>
        <dbReference type="EMBL" id="MXO61535.1"/>
    </source>
</evidence>
<name>A0A844YDB2_9SPHN</name>
<keyword evidence="2" id="KW-1185">Reference proteome</keyword>